<dbReference type="CDD" id="cd06222">
    <property type="entry name" value="RNase_H_like"/>
    <property type="match status" value="1"/>
</dbReference>
<organism evidence="9 10">
    <name type="scientific">Ficus carica</name>
    <name type="common">Common fig</name>
    <dbReference type="NCBI Taxonomy" id="3494"/>
    <lineage>
        <taxon>Eukaryota</taxon>
        <taxon>Viridiplantae</taxon>
        <taxon>Streptophyta</taxon>
        <taxon>Embryophyta</taxon>
        <taxon>Tracheophyta</taxon>
        <taxon>Spermatophyta</taxon>
        <taxon>Magnoliopsida</taxon>
        <taxon>eudicotyledons</taxon>
        <taxon>Gunneridae</taxon>
        <taxon>Pentapetalae</taxon>
        <taxon>rosids</taxon>
        <taxon>fabids</taxon>
        <taxon>Rosales</taxon>
        <taxon>Moraceae</taxon>
        <taxon>Ficeae</taxon>
        <taxon>Ficus</taxon>
    </lineage>
</organism>
<protein>
    <recommendedName>
        <fullName evidence="5">FRIGIDA-like protein</fullName>
    </recommendedName>
</protein>
<feature type="coiled-coil region" evidence="6">
    <location>
        <begin position="69"/>
        <end position="211"/>
    </location>
</feature>
<keyword evidence="4 5" id="KW-0287">Flowering</keyword>
<dbReference type="SUPFAM" id="SSF57997">
    <property type="entry name" value="Tropomyosin"/>
    <property type="match status" value="1"/>
</dbReference>
<gene>
    <name evidence="9" type="ORF">TIFTF001_000865</name>
</gene>
<reference evidence="9" key="1">
    <citation type="submission" date="2023-07" db="EMBL/GenBank/DDBJ databases">
        <title>draft genome sequence of fig (Ficus carica).</title>
        <authorList>
            <person name="Takahashi T."/>
            <person name="Nishimura K."/>
        </authorList>
    </citation>
    <scope>NUCLEOTIDE SEQUENCE</scope>
</reference>
<dbReference type="InterPro" id="IPR044730">
    <property type="entry name" value="RNase_H-like_dom_plant"/>
</dbReference>
<sequence length="702" mass="79853">MVIYKSGIILKQGKNKSILFWLFQEFPIFLFENGNTGLRVEGLGGQANESLQNVGRASFSSFVRRAVSENRLESAQSSLQTQLEQLMERENEMQDKESQFESVLIDLEEKKLKVESLQLLIDKKREELEVKQNRYNAIQILIQAKEAEFDHVQKSISEAVQKLDLLKKSAEQKSEEAESKSKELDSIRGRLEKFEEAMQLKEKRLNVMQKSFEFCSKEFELKDKHLKQCKSSIDDCDKEIKLKDKRLNSIQTSIVECSKKLELKEKRLDLVRKLKERNLELLRKSMKQSALEFEMKERKLESLVKEVELKEKFLESKVEEIDLMYKKVNDCLMEVELTEKNLALLQGLVERRSTELGTKESQFERRVDEFQSVQQECQAICALHKGRDVMESIRHLIQRGETIHAVSHICELKLTEKFAPIPLLAEYLEDAENFTTLFCREKRANEAKEKAKNKEEAALRAVMECLKVCNLESKFLSNKISKRIGVLEKKGQLFGSEAEQSCKRRKTSLSPGDQPPPQRGNFMSPCMSKRDNVWTKPPKGFVKLNFGFADRVDCGFLSIVACDHNAAVLAIWCRKIVKLDSLMGEALAAHGALSRAPFSGWKSIILGGDSLQVISGLQLRRSCDPSLSIFSIVSDSVAELGSFKCVIPAWIPREANSMARNVSQWAAGKNVQVGSSWMSVPSCLFSISGQVSLCPSGLCFIS</sequence>
<proteinExistence type="inferred from homology"/>
<dbReference type="Proteomes" id="UP001187192">
    <property type="component" value="Unassembled WGS sequence"/>
</dbReference>
<dbReference type="Pfam" id="PF07899">
    <property type="entry name" value="Frigida"/>
    <property type="match status" value="1"/>
</dbReference>
<keyword evidence="3 5" id="KW-0221">Differentiation</keyword>
<evidence type="ECO:0000256" key="5">
    <source>
        <dbReference type="RuleBase" id="RU364012"/>
    </source>
</evidence>
<dbReference type="Pfam" id="PF13456">
    <property type="entry name" value="RVT_3"/>
    <property type="match status" value="1"/>
</dbReference>
<comment type="caution">
    <text evidence="9">The sequence shown here is derived from an EMBL/GenBank/DDBJ whole genome shotgun (WGS) entry which is preliminary data.</text>
</comment>
<evidence type="ECO:0000313" key="9">
    <source>
        <dbReference type="EMBL" id="GMN25238.1"/>
    </source>
</evidence>
<dbReference type="GO" id="GO:0003676">
    <property type="term" value="F:nucleic acid binding"/>
    <property type="evidence" value="ECO:0007669"/>
    <property type="project" value="InterPro"/>
</dbReference>
<keyword evidence="2 5" id="KW-0217">Developmental protein</keyword>
<feature type="region of interest" description="Disordered" evidence="7">
    <location>
        <begin position="498"/>
        <end position="525"/>
    </location>
</feature>
<feature type="domain" description="RNase H type-1" evidence="8">
    <location>
        <begin position="558"/>
        <end position="666"/>
    </location>
</feature>
<comment type="similarity">
    <text evidence="1 5">Belongs to the Frigida family.</text>
</comment>
<evidence type="ECO:0000259" key="8">
    <source>
        <dbReference type="Pfam" id="PF13456"/>
    </source>
</evidence>
<keyword evidence="10" id="KW-1185">Reference proteome</keyword>
<evidence type="ECO:0000256" key="3">
    <source>
        <dbReference type="ARBA" id="ARBA00022782"/>
    </source>
</evidence>
<dbReference type="PANTHER" id="PTHR31791">
    <property type="entry name" value="FRIGIDA-LIKE PROTEIN 3-RELATED"/>
    <property type="match status" value="1"/>
</dbReference>
<name>A0AA88CKU1_FICCA</name>
<evidence type="ECO:0000256" key="1">
    <source>
        <dbReference type="ARBA" id="ARBA00008956"/>
    </source>
</evidence>
<dbReference type="AlphaFoldDB" id="A0AA88CKU1"/>
<dbReference type="GO" id="GO:0030154">
    <property type="term" value="P:cell differentiation"/>
    <property type="evidence" value="ECO:0007669"/>
    <property type="project" value="UniProtKB-KW"/>
</dbReference>
<evidence type="ECO:0000256" key="2">
    <source>
        <dbReference type="ARBA" id="ARBA00022473"/>
    </source>
</evidence>
<dbReference type="InterPro" id="IPR012474">
    <property type="entry name" value="Frigida"/>
</dbReference>
<dbReference type="GO" id="GO:0009908">
    <property type="term" value="P:flower development"/>
    <property type="evidence" value="ECO:0007669"/>
    <property type="project" value="UniProtKB-KW"/>
</dbReference>
<accession>A0AA88CKU1</accession>
<evidence type="ECO:0000256" key="4">
    <source>
        <dbReference type="ARBA" id="ARBA00023089"/>
    </source>
</evidence>
<keyword evidence="6" id="KW-0175">Coiled coil</keyword>
<evidence type="ECO:0000313" key="10">
    <source>
        <dbReference type="Proteomes" id="UP001187192"/>
    </source>
</evidence>
<evidence type="ECO:0000256" key="7">
    <source>
        <dbReference type="SAM" id="MobiDB-lite"/>
    </source>
</evidence>
<dbReference type="GO" id="GO:0004523">
    <property type="term" value="F:RNA-DNA hybrid ribonuclease activity"/>
    <property type="evidence" value="ECO:0007669"/>
    <property type="project" value="InterPro"/>
</dbReference>
<dbReference type="EMBL" id="BTGU01000001">
    <property type="protein sequence ID" value="GMN25238.1"/>
    <property type="molecule type" value="Genomic_DNA"/>
</dbReference>
<dbReference type="InterPro" id="IPR002156">
    <property type="entry name" value="RNaseH_domain"/>
</dbReference>
<dbReference type="PANTHER" id="PTHR31791:SF37">
    <property type="entry name" value="A_TM021B04.7 PROTEIN"/>
    <property type="match status" value="1"/>
</dbReference>
<evidence type="ECO:0000256" key="6">
    <source>
        <dbReference type="SAM" id="Coils"/>
    </source>
</evidence>